<comment type="subcellular location">
    <subcellularLocation>
        <location evidence="1">Secreted</location>
    </subcellularLocation>
</comment>
<evidence type="ECO:0000313" key="12">
    <source>
        <dbReference type="Proteomes" id="UP000265200"/>
    </source>
</evidence>
<feature type="chain" id="PRO_5018173634" evidence="9">
    <location>
        <begin position="26"/>
        <end position="536"/>
    </location>
</feature>
<evidence type="ECO:0000256" key="4">
    <source>
        <dbReference type="ARBA" id="ARBA00022729"/>
    </source>
</evidence>
<reference evidence="11" key="4">
    <citation type="submission" date="2025-09" db="UniProtKB">
        <authorList>
            <consortium name="Ensembl"/>
        </authorList>
    </citation>
    <scope>IDENTIFICATION</scope>
    <source>
        <strain evidence="11">HSOK</strain>
    </source>
</reference>
<dbReference type="PANTHER" id="PTHR47221">
    <property type="entry name" value="FIBRINOGEN ALPHA CHAIN"/>
    <property type="match status" value="1"/>
</dbReference>
<dbReference type="Gene3D" id="1.20.5.50">
    <property type="match status" value="2"/>
</dbReference>
<evidence type="ECO:0000256" key="8">
    <source>
        <dbReference type="ARBA" id="ARBA00025974"/>
    </source>
</evidence>
<dbReference type="PANTHER" id="PTHR47221:SF6">
    <property type="entry name" value="FIBRINOGEN ALPHA CHAIN"/>
    <property type="match status" value="1"/>
</dbReference>
<dbReference type="Proteomes" id="UP000265200">
    <property type="component" value="Chromosome 18"/>
</dbReference>
<comment type="subunit">
    <text evidence="8">Heterohexamer; disulfide linked. Contains 2 sets of 3 non-identical chains (alpha, beta and gamma). The 2 heterotrimers are in head to head conformation with the N-termini in a small central domain.</text>
</comment>
<dbReference type="InterPro" id="IPR037579">
    <property type="entry name" value="FIB_ANG-like"/>
</dbReference>
<reference key="1">
    <citation type="journal article" date="2007" name="Nature">
        <title>The medaka draft genome and insights into vertebrate genome evolution.</title>
        <authorList>
            <person name="Kasahara M."/>
            <person name="Naruse K."/>
            <person name="Sasaki S."/>
            <person name="Nakatani Y."/>
            <person name="Qu W."/>
            <person name="Ahsan B."/>
            <person name="Yamada T."/>
            <person name="Nagayasu Y."/>
            <person name="Doi K."/>
            <person name="Kasai Y."/>
            <person name="Jindo T."/>
            <person name="Kobayashi D."/>
            <person name="Shimada A."/>
            <person name="Toyoda A."/>
            <person name="Kuroki Y."/>
            <person name="Fujiyama A."/>
            <person name="Sasaki T."/>
            <person name="Shimizu A."/>
            <person name="Asakawa S."/>
            <person name="Shimizu N."/>
            <person name="Hashimoto S."/>
            <person name="Yang J."/>
            <person name="Lee Y."/>
            <person name="Matsushima K."/>
            <person name="Sugano S."/>
            <person name="Sakaizumi M."/>
            <person name="Narita T."/>
            <person name="Ohishi K."/>
            <person name="Haga S."/>
            <person name="Ohta F."/>
            <person name="Nomoto H."/>
            <person name="Nogata K."/>
            <person name="Morishita T."/>
            <person name="Endo T."/>
            <person name="Shin-I T."/>
            <person name="Takeda H."/>
            <person name="Morishita S."/>
            <person name="Kohara Y."/>
        </authorList>
    </citation>
    <scope>NUCLEOTIDE SEQUENCE [LARGE SCALE GENOMIC DNA]</scope>
    <source>
        <strain>Hd-rR</strain>
    </source>
</reference>
<feature type="domain" description="Fibrinogen alpha/beta/gamma chain coiled coil" evidence="10">
    <location>
        <begin position="49"/>
        <end position="193"/>
    </location>
</feature>
<evidence type="ECO:0000256" key="2">
    <source>
        <dbReference type="ARBA" id="ARBA00022525"/>
    </source>
</evidence>
<proteinExistence type="predicted"/>
<feature type="domain" description="Fibrinogen alpha/beta/gamma chain coiled coil" evidence="10">
    <location>
        <begin position="306"/>
        <end position="450"/>
    </location>
</feature>
<reference evidence="11 12" key="2">
    <citation type="submission" date="2017-04" db="EMBL/GenBank/DDBJ databases">
        <title>CpG methylation of centromeres and impact of large insertions on vertebrate speciation.</title>
        <authorList>
            <person name="Ichikawa K."/>
            <person name="Yoshimura J."/>
            <person name="Morishita S."/>
        </authorList>
    </citation>
    <scope>NUCLEOTIDE SEQUENCE</scope>
    <source>
        <strain evidence="11 12">HSOK</strain>
    </source>
</reference>
<dbReference type="InterPro" id="IPR012290">
    <property type="entry name" value="Fibrinogen_a/b/g_coil_dom"/>
</dbReference>
<keyword evidence="4 9" id="KW-0732">Signal</keyword>
<keyword evidence="2" id="KW-0964">Secreted</keyword>
<evidence type="ECO:0000256" key="1">
    <source>
        <dbReference type="ARBA" id="ARBA00004613"/>
    </source>
</evidence>
<dbReference type="GO" id="GO:0030168">
    <property type="term" value="P:platelet activation"/>
    <property type="evidence" value="ECO:0007669"/>
    <property type="project" value="InterPro"/>
</dbReference>
<reference evidence="11" key="3">
    <citation type="submission" date="2025-08" db="UniProtKB">
        <authorList>
            <consortium name="Ensembl"/>
        </authorList>
    </citation>
    <scope>IDENTIFICATION</scope>
    <source>
        <strain evidence="11">HSOK</strain>
    </source>
</reference>
<name>A0A3P9IGR4_ORYLA</name>
<dbReference type="GO" id="GO:0005102">
    <property type="term" value="F:signaling receptor binding"/>
    <property type="evidence" value="ECO:0007669"/>
    <property type="project" value="InterPro"/>
</dbReference>
<keyword evidence="7" id="KW-1015">Disulfide bond</keyword>
<dbReference type="Ensembl" id="ENSORLT00015027927.1">
    <property type="protein sequence ID" value="ENSORLP00015019063.1"/>
    <property type="gene ID" value="ENSORLG00015020140.1"/>
</dbReference>
<organism evidence="11 12">
    <name type="scientific">Oryzias latipes</name>
    <name type="common">Japanese rice fish</name>
    <name type="synonym">Japanese killifish</name>
    <dbReference type="NCBI Taxonomy" id="8090"/>
    <lineage>
        <taxon>Eukaryota</taxon>
        <taxon>Metazoa</taxon>
        <taxon>Chordata</taxon>
        <taxon>Craniata</taxon>
        <taxon>Vertebrata</taxon>
        <taxon>Euteleostomi</taxon>
        <taxon>Actinopterygii</taxon>
        <taxon>Neopterygii</taxon>
        <taxon>Teleostei</taxon>
        <taxon>Neoteleostei</taxon>
        <taxon>Acanthomorphata</taxon>
        <taxon>Ovalentaria</taxon>
        <taxon>Atherinomorphae</taxon>
        <taxon>Beloniformes</taxon>
        <taxon>Adrianichthyidae</taxon>
        <taxon>Oryziinae</taxon>
        <taxon>Oryzias</taxon>
    </lineage>
</organism>
<evidence type="ECO:0000259" key="10">
    <source>
        <dbReference type="SMART" id="SM01212"/>
    </source>
</evidence>
<evidence type="ECO:0000256" key="9">
    <source>
        <dbReference type="SAM" id="SignalP"/>
    </source>
</evidence>
<dbReference type="GO" id="GO:0005577">
    <property type="term" value="C:fibrinogen complex"/>
    <property type="evidence" value="ECO:0007669"/>
    <property type="project" value="InterPro"/>
</dbReference>
<dbReference type="GO" id="GO:0051258">
    <property type="term" value="P:protein polymerization"/>
    <property type="evidence" value="ECO:0007669"/>
    <property type="project" value="InterPro"/>
</dbReference>
<accession>A0A3P9IGR4</accession>
<evidence type="ECO:0000256" key="7">
    <source>
        <dbReference type="ARBA" id="ARBA00023157"/>
    </source>
</evidence>
<dbReference type="SMART" id="SM01212">
    <property type="entry name" value="Fib_alpha"/>
    <property type="match status" value="2"/>
</dbReference>
<evidence type="ECO:0000256" key="5">
    <source>
        <dbReference type="ARBA" id="ARBA00023054"/>
    </source>
</evidence>
<sequence>MQSDTEERRMKQLVVLTCLLCVAFTQDTVIDPRGARPVEHGTRDEKCATQKEWPFCLDDDWGHKCPSGCRIQGLMDKYDHDLLKRIEYIRDQLNQHKGKYRSADQVSKQTHDYLREKLTVDAGHDNKYFELAQSLRQRITEIKIRIDRQMKVMAALKGRIREQVTEMQRLEVDIDMKLRSCKGSCATYHEYQVDQQSYVTLEKQVAQLDSQTPQNIEAAGTLYVMKSRPLKDLQVDSIYKSKAVQGQQKQDLFSDIKTLKLVLEEEGSSSSPATVSKEPVCLRLKQQRQDRPHILWNPPGHGSPQCSAKAVLCSDDEWVSKCPSGCRLQGLISRLETDVDRKLQSVCEKAKALEEAAEKSMMKVTDVYNAHRRAIVHRFVSEQKFTARADILAKTLTAVREKSKVLDLKIKELRSNVKKQVEELYRTEVDVDMMLRTCSGSCQSRTPFSVDHHSYQELQSDSMLEALHQRSTASPPPRAVRRIKLQTLESSRKPSQDYKSIPMVRKELLTQFEDIDLNQFSLEEQLEEPDGCNEVE</sequence>
<dbReference type="AlphaFoldDB" id="A0A3P9IGR4"/>
<evidence type="ECO:0000256" key="6">
    <source>
        <dbReference type="ARBA" id="ARBA00023084"/>
    </source>
</evidence>
<evidence type="ECO:0000313" key="11">
    <source>
        <dbReference type="Ensembl" id="ENSORLP00015019063.1"/>
    </source>
</evidence>
<dbReference type="Pfam" id="PF08702">
    <property type="entry name" value="Fib_alpha"/>
    <property type="match status" value="2"/>
</dbReference>
<evidence type="ECO:0000256" key="3">
    <source>
        <dbReference type="ARBA" id="ARBA00022696"/>
    </source>
</evidence>
<protein>
    <submittedName>
        <fullName evidence="11">Fibrinogen alpha chain</fullName>
    </submittedName>
</protein>
<keyword evidence="3" id="KW-0356">Hemostasis</keyword>
<keyword evidence="5" id="KW-0175">Coiled coil</keyword>
<keyword evidence="6" id="KW-0094">Blood coagulation</keyword>
<dbReference type="SUPFAM" id="SSF58010">
    <property type="entry name" value="Fibrinogen coiled-coil and central regions"/>
    <property type="match status" value="2"/>
</dbReference>
<feature type="signal peptide" evidence="9">
    <location>
        <begin position="1"/>
        <end position="25"/>
    </location>
</feature>